<keyword evidence="2" id="KW-1185">Reference proteome</keyword>
<dbReference type="RefSeq" id="WP_139252463.1">
    <property type="nucleotide sequence ID" value="NZ_FRAS01000040.1"/>
</dbReference>
<sequence length="133" mass="14293">MSSTPESPLASLFAAAEAVRQQLQVNAYDAAAVQRLDEFIEAQRPGITPADKQGVVTALGCFLGQCMVETYSGTWAQGPDGTTGVGINQHSFFNPFYRVSQQLDKGQPESVAAFFAGVPDRLAAAPRRKNWIS</sequence>
<accession>A0A1M7GUW6</accession>
<protein>
    <submittedName>
        <fullName evidence="1">Uncharacterized protein</fullName>
    </submittedName>
</protein>
<dbReference type="EMBL" id="FRAS01000040">
    <property type="protein sequence ID" value="SHM19878.1"/>
    <property type="molecule type" value="Genomic_DNA"/>
</dbReference>
<dbReference type="AlphaFoldDB" id="A0A1M7GUW6"/>
<reference evidence="2" key="1">
    <citation type="submission" date="2016-11" db="EMBL/GenBank/DDBJ databases">
        <authorList>
            <person name="Varghese N."/>
            <person name="Submissions S."/>
        </authorList>
    </citation>
    <scope>NUCLEOTIDE SEQUENCE [LARGE SCALE GENOMIC DNA]</scope>
    <source>
        <strain evidence="2">DSM 18569</strain>
    </source>
</reference>
<dbReference type="STRING" id="1121959.SAMN02746009_04108"/>
<evidence type="ECO:0000313" key="1">
    <source>
        <dbReference type="EMBL" id="SHM19878.1"/>
    </source>
</evidence>
<dbReference type="OrthoDB" id="7933343at2"/>
<name>A0A1M7GUW6_9BACT</name>
<evidence type="ECO:0000313" key="2">
    <source>
        <dbReference type="Proteomes" id="UP000183947"/>
    </source>
</evidence>
<organism evidence="1 2">
    <name type="scientific">Hymenobacter psychrotolerans DSM 18569</name>
    <dbReference type="NCBI Taxonomy" id="1121959"/>
    <lineage>
        <taxon>Bacteria</taxon>
        <taxon>Pseudomonadati</taxon>
        <taxon>Bacteroidota</taxon>
        <taxon>Cytophagia</taxon>
        <taxon>Cytophagales</taxon>
        <taxon>Hymenobacteraceae</taxon>
        <taxon>Hymenobacter</taxon>
    </lineage>
</organism>
<proteinExistence type="predicted"/>
<dbReference type="Proteomes" id="UP000183947">
    <property type="component" value="Unassembled WGS sequence"/>
</dbReference>
<gene>
    <name evidence="1" type="ORF">SAMN02746009_04108</name>
</gene>